<dbReference type="PANTHER" id="PTHR20842:SF0">
    <property type="entry name" value="ALPHA-ASPARTYL DIPEPTIDASE"/>
    <property type="match status" value="1"/>
</dbReference>
<reference evidence="6" key="1">
    <citation type="submission" date="2011-08" db="EMBL/GenBank/DDBJ databases">
        <authorList>
            <person name="Rombauts S."/>
        </authorList>
    </citation>
    <scope>NUCLEOTIDE SEQUENCE</scope>
    <source>
        <strain evidence="6">London</strain>
    </source>
</reference>
<evidence type="ECO:0000256" key="2">
    <source>
        <dbReference type="ARBA" id="ARBA00022670"/>
    </source>
</evidence>
<reference evidence="5" key="2">
    <citation type="submission" date="2015-06" db="UniProtKB">
        <authorList>
            <consortium name="EnsemblMetazoa"/>
        </authorList>
    </citation>
    <scope>IDENTIFICATION</scope>
</reference>
<dbReference type="Pfam" id="PF03575">
    <property type="entry name" value="Peptidase_S51"/>
    <property type="match status" value="1"/>
</dbReference>
<evidence type="ECO:0000313" key="6">
    <source>
        <dbReference type="Proteomes" id="UP000015104"/>
    </source>
</evidence>
<dbReference type="EnsemblMetazoa" id="tetur05g04740.1">
    <property type="protein sequence ID" value="tetur05g04740.1"/>
    <property type="gene ID" value="tetur05g04740"/>
</dbReference>
<keyword evidence="4" id="KW-0720">Serine protease</keyword>
<evidence type="ECO:0008006" key="7">
    <source>
        <dbReference type="Google" id="ProtNLM"/>
    </source>
</evidence>
<evidence type="ECO:0000256" key="4">
    <source>
        <dbReference type="ARBA" id="ARBA00022825"/>
    </source>
</evidence>
<keyword evidence="6" id="KW-1185">Reference proteome</keyword>
<dbReference type="GO" id="GO:0006508">
    <property type="term" value="P:proteolysis"/>
    <property type="evidence" value="ECO:0007669"/>
    <property type="project" value="UniProtKB-KW"/>
</dbReference>
<dbReference type="OMA" id="YNLNPHY"/>
<dbReference type="SUPFAM" id="SSF52317">
    <property type="entry name" value="Class I glutamine amidotransferase-like"/>
    <property type="match status" value="1"/>
</dbReference>
<dbReference type="Proteomes" id="UP000015104">
    <property type="component" value="Unassembled WGS sequence"/>
</dbReference>
<dbReference type="InterPro" id="IPR029062">
    <property type="entry name" value="Class_I_gatase-like"/>
</dbReference>
<gene>
    <name evidence="5" type="primary">107360427</name>
</gene>
<comment type="similarity">
    <text evidence="1">Belongs to the peptidase S51 family.</text>
</comment>
<evidence type="ECO:0000256" key="3">
    <source>
        <dbReference type="ARBA" id="ARBA00022801"/>
    </source>
</evidence>
<dbReference type="AlphaFoldDB" id="T1K523"/>
<dbReference type="OrthoDB" id="10052168at2759"/>
<dbReference type="eggNOG" id="ENOG502QR7X">
    <property type="taxonomic scope" value="Eukaryota"/>
</dbReference>
<dbReference type="EMBL" id="CAEY01001585">
    <property type="status" value="NOT_ANNOTATED_CDS"/>
    <property type="molecule type" value="Genomic_DNA"/>
</dbReference>
<dbReference type="KEGG" id="tut:107360427"/>
<protein>
    <recommendedName>
        <fullName evidence="7">Dipeptidase E</fullName>
    </recommendedName>
</protein>
<dbReference type="InterPro" id="IPR005320">
    <property type="entry name" value="Peptidase_S51"/>
</dbReference>
<accession>T1K523</accession>
<dbReference type="NCBIfam" id="NF003642">
    <property type="entry name" value="PRK05282.1"/>
    <property type="match status" value="1"/>
</dbReference>
<keyword evidence="3" id="KW-0378">Hydrolase</keyword>
<evidence type="ECO:0000256" key="1">
    <source>
        <dbReference type="ARBA" id="ARBA00006534"/>
    </source>
</evidence>
<proteinExistence type="inferred from homology"/>
<keyword evidence="2" id="KW-0645">Protease</keyword>
<dbReference type="PANTHER" id="PTHR20842">
    <property type="entry name" value="PROTEASE S51 ALPHA-ASPARTYL DIPEPTIDASE"/>
    <property type="match status" value="1"/>
</dbReference>
<dbReference type="GO" id="GO:0008236">
    <property type="term" value="F:serine-type peptidase activity"/>
    <property type="evidence" value="ECO:0007669"/>
    <property type="project" value="UniProtKB-KW"/>
</dbReference>
<sequence length="256" mass="29261">MPTGRLLLLSNVTRPSKSYFGWCKPMIDDFIGSSESKILFIPFAAVDRDWDEYKTMVEIGLGRSKIQSIHEVRIEDMVKAINEAQVICIGGGNTFSLLYYLQKHDLIEPIRKRVTQDGIPYIGWSAGSNVACPDIGTTNDMPIIWPSNDKALDLFPYNINPHFTEKNIPNHGGESRVKRLNQAFIMKKRSIIALPEGTGIRVEGDKFQFFRADFPPEDLPIIVKVWSKTIITERYEIVDIPMVKLLSDWIELFFYS</sequence>
<evidence type="ECO:0000313" key="5">
    <source>
        <dbReference type="EnsemblMetazoa" id="tetur05g04740.1"/>
    </source>
</evidence>
<dbReference type="HOGENOM" id="CLU_071689_0_0_1"/>
<name>T1K523_TETUR</name>
<dbReference type="CDD" id="cd03146">
    <property type="entry name" value="GAT1_Peptidase_E"/>
    <property type="match status" value="1"/>
</dbReference>
<dbReference type="Gene3D" id="3.40.50.880">
    <property type="match status" value="1"/>
</dbReference>
<organism evidence="5 6">
    <name type="scientific">Tetranychus urticae</name>
    <name type="common">Two-spotted spider mite</name>
    <dbReference type="NCBI Taxonomy" id="32264"/>
    <lineage>
        <taxon>Eukaryota</taxon>
        <taxon>Metazoa</taxon>
        <taxon>Ecdysozoa</taxon>
        <taxon>Arthropoda</taxon>
        <taxon>Chelicerata</taxon>
        <taxon>Arachnida</taxon>
        <taxon>Acari</taxon>
        <taxon>Acariformes</taxon>
        <taxon>Trombidiformes</taxon>
        <taxon>Prostigmata</taxon>
        <taxon>Eleutherengona</taxon>
        <taxon>Raphignathae</taxon>
        <taxon>Tetranychoidea</taxon>
        <taxon>Tetranychidae</taxon>
        <taxon>Tetranychus</taxon>
    </lineage>
</organism>